<proteinExistence type="predicted"/>
<organism evidence="1">
    <name type="scientific">Chelativorans sp. (strain BNC1)</name>
    <dbReference type="NCBI Taxonomy" id="266779"/>
    <lineage>
        <taxon>Bacteria</taxon>
        <taxon>Pseudomonadati</taxon>
        <taxon>Pseudomonadota</taxon>
        <taxon>Alphaproteobacteria</taxon>
        <taxon>Hyphomicrobiales</taxon>
        <taxon>Phyllobacteriaceae</taxon>
        <taxon>Chelativorans</taxon>
    </lineage>
</organism>
<dbReference type="KEGG" id="mes:Meso_1189"/>
<protein>
    <submittedName>
        <fullName evidence="1">Uncharacterized protein</fullName>
    </submittedName>
</protein>
<dbReference type="AlphaFoldDB" id="Q11J40"/>
<dbReference type="EMBL" id="CP000390">
    <property type="protein sequence ID" value="ABG62585.1"/>
    <property type="molecule type" value="Genomic_DNA"/>
</dbReference>
<dbReference type="HOGENOM" id="CLU_2092423_0_0_5"/>
<gene>
    <name evidence="1" type="ordered locus">Meso_1189</name>
</gene>
<sequence>MMATEAKHTPGPWNWKPRHHVINESAVLSPDPHSENGGFVVAHTYGPKHAANARLIATAPVLLESLKTARDAIASVAVETFGVADHGGLSDPYPIQAELLHNIDAAIAKAEGRSDA</sequence>
<reference evidence="1" key="1">
    <citation type="submission" date="2006-06" db="EMBL/GenBank/DDBJ databases">
        <title>Complete sequence of chromosome of Chelativorans sp. BNC1.</title>
        <authorList>
            <consortium name="US DOE Joint Genome Institute"/>
            <person name="Copeland A."/>
            <person name="Lucas S."/>
            <person name="Lapidus A."/>
            <person name="Barry K."/>
            <person name="Detter J.C."/>
            <person name="Glavina del Rio T."/>
            <person name="Hammon N."/>
            <person name="Israni S."/>
            <person name="Dalin E."/>
            <person name="Tice H."/>
            <person name="Pitluck S."/>
            <person name="Chertkov O."/>
            <person name="Brettin T."/>
            <person name="Bruce D."/>
            <person name="Han C."/>
            <person name="Tapia R."/>
            <person name="Gilna P."/>
            <person name="Schmutz J."/>
            <person name="Larimer F."/>
            <person name="Land M."/>
            <person name="Hauser L."/>
            <person name="Kyrpides N."/>
            <person name="Mikhailova N."/>
            <person name="Richardson P."/>
        </authorList>
    </citation>
    <scope>NUCLEOTIDE SEQUENCE</scope>
    <source>
        <strain evidence="1">BNC1</strain>
    </source>
</reference>
<dbReference type="STRING" id="266779.Meso_1189"/>
<accession>Q11J40</accession>
<name>Q11J40_CHESB</name>
<evidence type="ECO:0000313" key="1">
    <source>
        <dbReference type="EMBL" id="ABG62585.1"/>
    </source>
</evidence>